<comment type="caution">
    <text evidence="2">The sequence shown here is derived from an EMBL/GenBank/DDBJ whole genome shotgun (WGS) entry which is preliminary data.</text>
</comment>
<dbReference type="RefSeq" id="WP_251801506.1">
    <property type="nucleotide sequence ID" value="NZ_JAMQOL010000042.1"/>
</dbReference>
<keyword evidence="1" id="KW-0732">Signal</keyword>
<evidence type="ECO:0000256" key="1">
    <source>
        <dbReference type="SAM" id="SignalP"/>
    </source>
</evidence>
<gene>
    <name evidence="2" type="ORF">LXN57_29690</name>
</gene>
<reference evidence="2 3" key="1">
    <citation type="submission" date="2022-06" db="EMBL/GenBank/DDBJ databases">
        <title>Actinoplanes abujensis sp. nov., isolated from Nigerian arid soil.</title>
        <authorList>
            <person name="Ding P."/>
        </authorList>
    </citation>
    <scope>NUCLEOTIDE SEQUENCE [LARGE SCALE GENOMIC DNA]</scope>
    <source>
        <strain evidence="3">TRM88002</strain>
    </source>
</reference>
<dbReference type="EMBL" id="JAMQOL010000042">
    <property type="protein sequence ID" value="MCM4081754.1"/>
    <property type="molecule type" value="Genomic_DNA"/>
</dbReference>
<feature type="signal peptide" evidence="1">
    <location>
        <begin position="1"/>
        <end position="27"/>
    </location>
</feature>
<protein>
    <submittedName>
        <fullName evidence="2">Uncharacterized protein</fullName>
    </submittedName>
</protein>
<evidence type="ECO:0000313" key="2">
    <source>
        <dbReference type="EMBL" id="MCM4081754.1"/>
    </source>
</evidence>
<evidence type="ECO:0000313" key="3">
    <source>
        <dbReference type="Proteomes" id="UP001523216"/>
    </source>
</evidence>
<organism evidence="2 3">
    <name type="scientific">Paractinoplanes hotanensis</name>
    <dbReference type="NCBI Taxonomy" id="2906497"/>
    <lineage>
        <taxon>Bacteria</taxon>
        <taxon>Bacillati</taxon>
        <taxon>Actinomycetota</taxon>
        <taxon>Actinomycetes</taxon>
        <taxon>Micromonosporales</taxon>
        <taxon>Micromonosporaceae</taxon>
        <taxon>Paractinoplanes</taxon>
    </lineage>
</organism>
<accession>A0ABT0Y8Z1</accession>
<dbReference type="Proteomes" id="UP001523216">
    <property type="component" value="Unassembled WGS sequence"/>
</dbReference>
<feature type="chain" id="PRO_5047450424" evidence="1">
    <location>
        <begin position="28"/>
        <end position="154"/>
    </location>
</feature>
<name>A0ABT0Y8Z1_9ACTN</name>
<sequence>MRRILAGLLAAMLGVGLGLSAAQPASANGAGNNCNDVSGTNVRVCLYNLNQYLMVGGYWQRDYAAVGQNCVNLSNHAWHTGGSVNDATESLILTAGTIPAGTRFRVRFYNWVNCSSANGYVDFSLSGSGQYFKAAGIAPYENWIGSVQIFFEPR</sequence>
<proteinExistence type="predicted"/>
<keyword evidence="3" id="KW-1185">Reference proteome</keyword>